<accession>A0A0V0RS78</accession>
<sequence length="136" mass="15502">MKVALRKTVGRSLLTFDELRTVLCEVETRINDRPLMLVSKRARADFGPFPDWAELGDTPGRKWQSGKHLHEALIAPVGSPMEDHRPSFESLAARVHHDDEPMWEMAEDPGAATSRRHRTRRRPRHTNGPLVFGPHP</sequence>
<gene>
    <name evidence="2" type="ORF">T07_301</name>
</gene>
<keyword evidence="3" id="KW-1185">Reference proteome</keyword>
<comment type="caution">
    <text evidence="2">The sequence shown here is derived from an EMBL/GenBank/DDBJ whole genome shotgun (WGS) entry which is preliminary data.</text>
</comment>
<reference evidence="2 3" key="1">
    <citation type="submission" date="2015-01" db="EMBL/GenBank/DDBJ databases">
        <title>Evolution of Trichinella species and genotypes.</title>
        <authorList>
            <person name="Korhonen P.K."/>
            <person name="Edoardo P."/>
            <person name="Giuseppe L.R."/>
            <person name="Gasser R.B."/>
        </authorList>
    </citation>
    <scope>NUCLEOTIDE SEQUENCE [LARGE SCALE GENOMIC DNA]</scope>
    <source>
        <strain evidence="2">ISS37</strain>
    </source>
</reference>
<proteinExistence type="predicted"/>
<evidence type="ECO:0000256" key="1">
    <source>
        <dbReference type="SAM" id="MobiDB-lite"/>
    </source>
</evidence>
<dbReference type="Proteomes" id="UP000054630">
    <property type="component" value="Unassembled WGS sequence"/>
</dbReference>
<feature type="compositionally biased region" description="Basic residues" evidence="1">
    <location>
        <begin position="114"/>
        <end position="125"/>
    </location>
</feature>
<dbReference type="OrthoDB" id="5871302at2759"/>
<organism evidence="2 3">
    <name type="scientific">Trichinella nelsoni</name>
    <dbReference type="NCBI Taxonomy" id="6336"/>
    <lineage>
        <taxon>Eukaryota</taxon>
        <taxon>Metazoa</taxon>
        <taxon>Ecdysozoa</taxon>
        <taxon>Nematoda</taxon>
        <taxon>Enoplea</taxon>
        <taxon>Dorylaimia</taxon>
        <taxon>Trichinellida</taxon>
        <taxon>Trichinellidae</taxon>
        <taxon>Trichinella</taxon>
    </lineage>
</organism>
<dbReference type="AlphaFoldDB" id="A0A0V0RS78"/>
<evidence type="ECO:0000313" key="3">
    <source>
        <dbReference type="Proteomes" id="UP000054630"/>
    </source>
</evidence>
<feature type="region of interest" description="Disordered" evidence="1">
    <location>
        <begin position="99"/>
        <end position="136"/>
    </location>
</feature>
<evidence type="ECO:0000313" key="2">
    <source>
        <dbReference type="EMBL" id="KRX17342.1"/>
    </source>
</evidence>
<dbReference type="EMBL" id="JYDL01000089">
    <property type="protein sequence ID" value="KRX17342.1"/>
    <property type="molecule type" value="Genomic_DNA"/>
</dbReference>
<protein>
    <submittedName>
        <fullName evidence="2">Uncharacterized protein</fullName>
    </submittedName>
</protein>
<name>A0A0V0RS78_9BILA</name>